<keyword evidence="2" id="KW-1185">Reference proteome</keyword>
<accession>A0A426US50</accession>
<dbReference type="EMBL" id="RSEB01000009">
    <property type="protein sequence ID" value="RRR95836.1"/>
    <property type="molecule type" value="Genomic_DNA"/>
</dbReference>
<dbReference type="AlphaFoldDB" id="A0A426US50"/>
<dbReference type="Proteomes" id="UP000277256">
    <property type="component" value="Unassembled WGS sequence"/>
</dbReference>
<protein>
    <submittedName>
        <fullName evidence="1">Uncharacterized protein</fullName>
    </submittedName>
</protein>
<reference evidence="1 2" key="1">
    <citation type="submission" date="2018-12" db="EMBL/GenBank/DDBJ databases">
        <title>Glycomyces sp. YIM 121974 draft genome.</title>
        <authorList>
            <person name="Li Q."/>
        </authorList>
    </citation>
    <scope>NUCLEOTIDE SEQUENCE [LARGE SCALE GENOMIC DNA]</scope>
    <source>
        <strain evidence="1 2">YIM 121974</strain>
    </source>
</reference>
<organism evidence="1 2">
    <name type="scientific">Glycomyces terrestris</name>
    <dbReference type="NCBI Taxonomy" id="2493553"/>
    <lineage>
        <taxon>Bacteria</taxon>
        <taxon>Bacillati</taxon>
        <taxon>Actinomycetota</taxon>
        <taxon>Actinomycetes</taxon>
        <taxon>Glycomycetales</taxon>
        <taxon>Glycomycetaceae</taxon>
        <taxon>Glycomyces</taxon>
    </lineage>
</organism>
<proteinExistence type="predicted"/>
<dbReference type="OrthoDB" id="5188278at2"/>
<sequence length="153" mass="16305">MAYSYYSQDDATAALRSTLAHAERLPALSELLDGDLLWDRSAHQLVFMVDSWIEGTGYGRRMHTCADRRVTEDSDLARGFANGTRTAEPALVAAAADEVLDIIGAGISAVDGSAAAVAVTAALHGGLTESPTRKPMFTALRARQLERTAQIQG</sequence>
<evidence type="ECO:0000313" key="2">
    <source>
        <dbReference type="Proteomes" id="UP000277256"/>
    </source>
</evidence>
<dbReference type="RefSeq" id="WP_125250131.1">
    <property type="nucleotide sequence ID" value="NZ_RSEB01000009.1"/>
</dbReference>
<comment type="caution">
    <text evidence="1">The sequence shown here is derived from an EMBL/GenBank/DDBJ whole genome shotgun (WGS) entry which is preliminary data.</text>
</comment>
<name>A0A426US50_9ACTN</name>
<evidence type="ECO:0000313" key="1">
    <source>
        <dbReference type="EMBL" id="RRR95836.1"/>
    </source>
</evidence>
<gene>
    <name evidence="1" type="ORF">EIW28_23390</name>
</gene>